<dbReference type="Proteomes" id="UP001066276">
    <property type="component" value="Chromosome 9"/>
</dbReference>
<evidence type="ECO:0000256" key="1">
    <source>
        <dbReference type="SAM" id="MobiDB-lite"/>
    </source>
</evidence>
<reference evidence="2" key="1">
    <citation type="journal article" date="2022" name="bioRxiv">
        <title>Sequencing and chromosome-scale assembly of the giantPleurodeles waltlgenome.</title>
        <authorList>
            <person name="Brown T."/>
            <person name="Elewa A."/>
            <person name="Iarovenko S."/>
            <person name="Subramanian E."/>
            <person name="Araus A.J."/>
            <person name="Petzold A."/>
            <person name="Susuki M."/>
            <person name="Suzuki K.-i.T."/>
            <person name="Hayashi T."/>
            <person name="Toyoda A."/>
            <person name="Oliveira C."/>
            <person name="Osipova E."/>
            <person name="Leigh N.D."/>
            <person name="Simon A."/>
            <person name="Yun M.H."/>
        </authorList>
    </citation>
    <scope>NUCLEOTIDE SEQUENCE</scope>
    <source>
        <strain evidence="2">20211129_DDA</strain>
        <tissue evidence="2">Liver</tissue>
    </source>
</reference>
<comment type="caution">
    <text evidence="2">The sequence shown here is derived from an EMBL/GenBank/DDBJ whole genome shotgun (WGS) entry which is preliminary data.</text>
</comment>
<accession>A0AAV7MIX3</accession>
<protein>
    <submittedName>
        <fullName evidence="2">Uncharacterized protein</fullName>
    </submittedName>
</protein>
<proteinExistence type="predicted"/>
<evidence type="ECO:0000313" key="3">
    <source>
        <dbReference type="Proteomes" id="UP001066276"/>
    </source>
</evidence>
<feature type="region of interest" description="Disordered" evidence="1">
    <location>
        <begin position="30"/>
        <end position="62"/>
    </location>
</feature>
<gene>
    <name evidence="2" type="ORF">NDU88_000905</name>
</gene>
<keyword evidence="3" id="KW-1185">Reference proteome</keyword>
<dbReference type="EMBL" id="JANPWB010000013">
    <property type="protein sequence ID" value="KAJ1103482.1"/>
    <property type="molecule type" value="Genomic_DNA"/>
</dbReference>
<sequence>MAPCPSQFGFPLAQAILQYCAVRGLRTNAGLTKGPRRKQARLRHIEPSLDKRSPAHRSSDSHRLKAMIQHCAIRELCTGVDHNIEQEKIAAS</sequence>
<name>A0AAV7MIX3_PLEWA</name>
<dbReference type="AlphaFoldDB" id="A0AAV7MIX3"/>
<feature type="compositionally biased region" description="Basic and acidic residues" evidence="1">
    <location>
        <begin position="43"/>
        <end position="62"/>
    </location>
</feature>
<evidence type="ECO:0000313" key="2">
    <source>
        <dbReference type="EMBL" id="KAJ1103482.1"/>
    </source>
</evidence>
<organism evidence="2 3">
    <name type="scientific">Pleurodeles waltl</name>
    <name type="common">Iberian ribbed newt</name>
    <dbReference type="NCBI Taxonomy" id="8319"/>
    <lineage>
        <taxon>Eukaryota</taxon>
        <taxon>Metazoa</taxon>
        <taxon>Chordata</taxon>
        <taxon>Craniata</taxon>
        <taxon>Vertebrata</taxon>
        <taxon>Euteleostomi</taxon>
        <taxon>Amphibia</taxon>
        <taxon>Batrachia</taxon>
        <taxon>Caudata</taxon>
        <taxon>Salamandroidea</taxon>
        <taxon>Salamandridae</taxon>
        <taxon>Pleurodelinae</taxon>
        <taxon>Pleurodeles</taxon>
    </lineage>
</organism>